<dbReference type="Proteomes" id="UP000218334">
    <property type="component" value="Unassembled WGS sequence"/>
</dbReference>
<protein>
    <submittedName>
        <fullName evidence="1">Uncharacterized protein</fullName>
    </submittedName>
</protein>
<gene>
    <name evidence="1" type="ORF">ARMSODRAFT_1090881</name>
</gene>
<organism evidence="1 2">
    <name type="scientific">Armillaria solidipes</name>
    <dbReference type="NCBI Taxonomy" id="1076256"/>
    <lineage>
        <taxon>Eukaryota</taxon>
        <taxon>Fungi</taxon>
        <taxon>Dikarya</taxon>
        <taxon>Basidiomycota</taxon>
        <taxon>Agaricomycotina</taxon>
        <taxon>Agaricomycetes</taxon>
        <taxon>Agaricomycetidae</taxon>
        <taxon>Agaricales</taxon>
        <taxon>Marasmiineae</taxon>
        <taxon>Physalacriaceae</taxon>
        <taxon>Armillaria</taxon>
    </lineage>
</organism>
<accession>A0A2H3AK79</accession>
<name>A0A2H3AK79_9AGAR</name>
<dbReference type="AlphaFoldDB" id="A0A2H3AK79"/>
<keyword evidence="2" id="KW-1185">Reference proteome</keyword>
<proteinExistence type="predicted"/>
<sequence length="232" mass="24559">MVMRMRMRTIATVLLAPLVYHIRKRTVSVALERQEKVVLGGRRGGWAYELASHDDGRHTNRTRTVTTVPVVAVGGETAVSLVATALDGGKWTLSPLDAREGVTLDSFCAGDVIPGQIEGPEKSSSPLEARRMVLRGDGSDPAMTAGLVMVYTEDVAPLKGIDIVAAVLEALKKSVVTVVHEIGGNREIGSGGEQTATLATTEMVLVVSPSAPAAVDTAAKELGVEQKSRRCF</sequence>
<evidence type="ECO:0000313" key="2">
    <source>
        <dbReference type="Proteomes" id="UP000218334"/>
    </source>
</evidence>
<evidence type="ECO:0000313" key="1">
    <source>
        <dbReference type="EMBL" id="PBK59295.1"/>
    </source>
</evidence>
<dbReference type="EMBL" id="KZ293508">
    <property type="protein sequence ID" value="PBK59295.1"/>
    <property type="molecule type" value="Genomic_DNA"/>
</dbReference>
<reference evidence="2" key="1">
    <citation type="journal article" date="2017" name="Nat. Ecol. Evol.">
        <title>Genome expansion and lineage-specific genetic innovations in the forest pathogenic fungi Armillaria.</title>
        <authorList>
            <person name="Sipos G."/>
            <person name="Prasanna A.N."/>
            <person name="Walter M.C."/>
            <person name="O'Connor E."/>
            <person name="Balint B."/>
            <person name="Krizsan K."/>
            <person name="Kiss B."/>
            <person name="Hess J."/>
            <person name="Varga T."/>
            <person name="Slot J."/>
            <person name="Riley R."/>
            <person name="Boka B."/>
            <person name="Rigling D."/>
            <person name="Barry K."/>
            <person name="Lee J."/>
            <person name="Mihaltcheva S."/>
            <person name="LaButti K."/>
            <person name="Lipzen A."/>
            <person name="Waldron R."/>
            <person name="Moloney N.M."/>
            <person name="Sperisen C."/>
            <person name="Kredics L."/>
            <person name="Vagvoelgyi C."/>
            <person name="Patrignani A."/>
            <person name="Fitzpatrick D."/>
            <person name="Nagy I."/>
            <person name="Doyle S."/>
            <person name="Anderson J.B."/>
            <person name="Grigoriev I.V."/>
            <person name="Gueldener U."/>
            <person name="Muensterkoetter M."/>
            <person name="Nagy L.G."/>
        </authorList>
    </citation>
    <scope>NUCLEOTIDE SEQUENCE [LARGE SCALE GENOMIC DNA]</scope>
    <source>
        <strain evidence="2">28-4</strain>
    </source>
</reference>